<dbReference type="PANTHER" id="PTHR24093:SF434">
    <property type="entry name" value="CALCIUM-TRANSPORTING ATPASE 13, PLASMA MEMBRANE-TYPE-RELATED"/>
    <property type="match status" value="1"/>
</dbReference>
<comment type="caution">
    <text evidence="4">The sequence shown here is derived from an EMBL/GenBank/DDBJ whole genome shotgun (WGS) entry which is preliminary data.</text>
</comment>
<dbReference type="InterPro" id="IPR008250">
    <property type="entry name" value="ATPase_P-typ_transduc_dom_A_sf"/>
</dbReference>
<proteinExistence type="predicted"/>
<dbReference type="PANTHER" id="PTHR24093">
    <property type="entry name" value="CATION TRANSPORTING ATPASE"/>
    <property type="match status" value="1"/>
</dbReference>
<evidence type="ECO:0000313" key="4">
    <source>
        <dbReference type="EMBL" id="KAG2634461.1"/>
    </source>
</evidence>
<feature type="domain" description="P-type ATPase A" evidence="2">
    <location>
        <begin position="239"/>
        <end position="291"/>
    </location>
</feature>
<dbReference type="AlphaFoldDB" id="A0A8T0VCG2"/>
<keyword evidence="1" id="KW-0460">Magnesium</keyword>
<name>A0A8T0VCG2_PANVG</name>
<dbReference type="SUPFAM" id="SSF81653">
    <property type="entry name" value="Calcium ATPase, transduction domain A"/>
    <property type="match status" value="1"/>
</dbReference>
<dbReference type="InterPro" id="IPR023298">
    <property type="entry name" value="ATPase_P-typ_TM_dom_sf"/>
</dbReference>
<dbReference type="GO" id="GO:0005388">
    <property type="term" value="F:P-type calcium transporter activity"/>
    <property type="evidence" value="ECO:0007669"/>
    <property type="project" value="TreeGrafter"/>
</dbReference>
<dbReference type="GO" id="GO:0005886">
    <property type="term" value="C:plasma membrane"/>
    <property type="evidence" value="ECO:0007669"/>
    <property type="project" value="TreeGrafter"/>
</dbReference>
<organism evidence="4 5">
    <name type="scientific">Panicum virgatum</name>
    <name type="common">Blackwell switchgrass</name>
    <dbReference type="NCBI Taxonomy" id="38727"/>
    <lineage>
        <taxon>Eukaryota</taxon>
        <taxon>Viridiplantae</taxon>
        <taxon>Streptophyta</taxon>
        <taxon>Embryophyta</taxon>
        <taxon>Tracheophyta</taxon>
        <taxon>Spermatophyta</taxon>
        <taxon>Magnoliopsida</taxon>
        <taxon>Liliopsida</taxon>
        <taxon>Poales</taxon>
        <taxon>Poaceae</taxon>
        <taxon>PACMAD clade</taxon>
        <taxon>Panicoideae</taxon>
        <taxon>Panicodae</taxon>
        <taxon>Paniceae</taxon>
        <taxon>Panicinae</taxon>
        <taxon>Panicum</taxon>
        <taxon>Panicum sect. Hiantes</taxon>
    </lineage>
</organism>
<dbReference type="Proteomes" id="UP000823388">
    <property type="component" value="Chromosome 2N"/>
</dbReference>
<evidence type="ECO:0000259" key="2">
    <source>
        <dbReference type="Pfam" id="PF00122"/>
    </source>
</evidence>
<evidence type="ECO:0000259" key="3">
    <source>
        <dbReference type="Pfam" id="PF00690"/>
    </source>
</evidence>
<dbReference type="Gene3D" id="1.20.1110.10">
    <property type="entry name" value="Calcium-transporting ATPase, transmembrane domain"/>
    <property type="match status" value="1"/>
</dbReference>
<keyword evidence="5" id="KW-1185">Reference proteome</keyword>
<dbReference type="Pfam" id="PF00690">
    <property type="entry name" value="Cation_ATPase_N"/>
    <property type="match status" value="1"/>
</dbReference>
<feature type="domain" description="Cation-transporting P-type ATPase N-terminal" evidence="3">
    <location>
        <begin position="125"/>
        <end position="191"/>
    </location>
</feature>
<dbReference type="SUPFAM" id="SSF81665">
    <property type="entry name" value="Calcium ATPase, transmembrane domain M"/>
    <property type="match status" value="1"/>
</dbReference>
<reference evidence="4" key="1">
    <citation type="submission" date="2020-05" db="EMBL/GenBank/DDBJ databases">
        <title>WGS assembly of Panicum virgatum.</title>
        <authorList>
            <person name="Lovell J.T."/>
            <person name="Jenkins J."/>
            <person name="Shu S."/>
            <person name="Juenger T.E."/>
            <person name="Schmutz J."/>
        </authorList>
    </citation>
    <scope>NUCLEOTIDE SEQUENCE</scope>
    <source>
        <strain evidence="4">AP13</strain>
    </source>
</reference>
<accession>A0A8T0VCG2</accession>
<dbReference type="EMBL" id="CM029040">
    <property type="protein sequence ID" value="KAG2634461.1"/>
    <property type="molecule type" value="Genomic_DNA"/>
</dbReference>
<evidence type="ECO:0008006" key="6">
    <source>
        <dbReference type="Google" id="ProtNLM"/>
    </source>
</evidence>
<dbReference type="InterPro" id="IPR004014">
    <property type="entry name" value="ATPase_P-typ_cation-transptr_N"/>
</dbReference>
<gene>
    <name evidence="4" type="ORF">PVAP13_2NG222009</name>
</gene>
<sequence length="329" mass="34942">MADAEDGQATLTLHAAATTIESSAAAVAAATAFDGQSPSTAQLPSLIFSNSIQRSIDREIHRAQGNRAARPTWADPMDCAAGSDVDVAIEIHDDTPTGFPMDASKEDFKDLVKRKRGESFHRLGGEAGIAAALSSSPVSGIDGGAEDILRRQEAFGRNECPKSKPNSLFKLMRHAIWDAGVIVLLVRVIVSGYGIKNHGIHDGWYDAVPVLIAALLVAVVSAASTYSQAKHSDDLLASKSSVQVIRGGRRQEVSICDLVVGDVVPLMIGDVVPADGVLLHGHVLHVDESSISSGALRRRNWAMAPLALEKQRGAGRHWPNNTTVCHSQD</sequence>
<evidence type="ECO:0000313" key="5">
    <source>
        <dbReference type="Proteomes" id="UP000823388"/>
    </source>
</evidence>
<dbReference type="Gene3D" id="2.70.150.10">
    <property type="entry name" value="Calcium-transporting ATPase, cytoplasmic transduction domain A"/>
    <property type="match status" value="1"/>
</dbReference>
<dbReference type="InterPro" id="IPR059000">
    <property type="entry name" value="ATPase_P-type_domA"/>
</dbReference>
<evidence type="ECO:0000256" key="1">
    <source>
        <dbReference type="ARBA" id="ARBA00022842"/>
    </source>
</evidence>
<protein>
    <recommendedName>
        <fullName evidence="6">Cation-transporting P-type ATPase N-terminal domain-containing protein</fullName>
    </recommendedName>
</protein>
<dbReference type="Pfam" id="PF00122">
    <property type="entry name" value="E1-E2_ATPase"/>
    <property type="match status" value="1"/>
</dbReference>